<evidence type="ECO:0000256" key="3">
    <source>
        <dbReference type="ARBA" id="ARBA00023015"/>
    </source>
</evidence>
<dbReference type="InterPro" id="IPR021627">
    <property type="entry name" value="Mediator_Med27"/>
</dbReference>
<sequence>MPKQQPVTQQNTQNGNNMNIKLEDPPTQSVDWDSERQIVSSLAKLQELEAKIHELRSLLPDRLLAPISPIVNPRQRSPSNPIPRNPQELNARLTKSAAEGVAELNNFKGLWQSPDVQEIWARINQKMTENKGSFPQPSGMWDRDYEILLKEIDGREDNSKQSEMNQNGKDDTQHTTLSSKTEEGKEGWKNIIESFQNNQSPGFRITTSKNASMIIVTLGLAGITLDIQEIITNAANTSDSGTPASAYSRSLPEWRVSAAQQSIASRPASRLESAIVQQLNNRPRKWDLRYLLEMMQAYTNIKRTPCKKCNLMTDSQAQLPIVRRPVGQGSNSATGENINASSGSENGENTITWEAYHTSCL</sequence>
<evidence type="ECO:0000313" key="8">
    <source>
        <dbReference type="Proteomes" id="UP001201262"/>
    </source>
</evidence>
<dbReference type="AlphaFoldDB" id="A0AAD4KZF5"/>
<feature type="region of interest" description="Disordered" evidence="6">
    <location>
        <begin position="155"/>
        <end position="185"/>
    </location>
</feature>
<keyword evidence="5" id="KW-0539">Nucleus</keyword>
<organism evidence="7 8">
    <name type="scientific">Talaromyces proteolyticus</name>
    <dbReference type="NCBI Taxonomy" id="1131652"/>
    <lineage>
        <taxon>Eukaryota</taxon>
        <taxon>Fungi</taxon>
        <taxon>Dikarya</taxon>
        <taxon>Ascomycota</taxon>
        <taxon>Pezizomycotina</taxon>
        <taxon>Eurotiomycetes</taxon>
        <taxon>Eurotiomycetidae</taxon>
        <taxon>Eurotiales</taxon>
        <taxon>Trichocomaceae</taxon>
        <taxon>Talaromyces</taxon>
        <taxon>Talaromyces sect. Bacilispori</taxon>
    </lineage>
</organism>
<reference evidence="7" key="1">
    <citation type="submission" date="2021-12" db="EMBL/GenBank/DDBJ databases">
        <title>Convergent genome expansion in fungi linked to evolution of root-endophyte symbiosis.</title>
        <authorList>
            <consortium name="DOE Joint Genome Institute"/>
            <person name="Ke Y.-H."/>
            <person name="Bonito G."/>
            <person name="Liao H.-L."/>
            <person name="Looney B."/>
            <person name="Rojas-Flechas A."/>
            <person name="Nash J."/>
            <person name="Hameed K."/>
            <person name="Schadt C."/>
            <person name="Martin F."/>
            <person name="Crous P.W."/>
            <person name="Miettinen O."/>
            <person name="Magnuson J.K."/>
            <person name="Labbe J."/>
            <person name="Jacobson D."/>
            <person name="Doktycz M.J."/>
            <person name="Veneault-Fourrey C."/>
            <person name="Kuo A."/>
            <person name="Mondo S."/>
            <person name="Calhoun S."/>
            <person name="Riley R."/>
            <person name="Ohm R."/>
            <person name="LaButti K."/>
            <person name="Andreopoulos B."/>
            <person name="Pangilinan J."/>
            <person name="Nolan M."/>
            <person name="Tritt A."/>
            <person name="Clum A."/>
            <person name="Lipzen A."/>
            <person name="Daum C."/>
            <person name="Barry K."/>
            <person name="Grigoriev I.V."/>
            <person name="Vilgalys R."/>
        </authorList>
    </citation>
    <scope>NUCLEOTIDE SEQUENCE</scope>
    <source>
        <strain evidence="7">PMI_201</strain>
    </source>
</reference>
<evidence type="ECO:0000256" key="1">
    <source>
        <dbReference type="ARBA" id="ARBA00004123"/>
    </source>
</evidence>
<comment type="caution">
    <text evidence="7">The sequence shown here is derived from an EMBL/GenBank/DDBJ whole genome shotgun (WGS) entry which is preliminary data.</text>
</comment>
<comment type="similarity">
    <text evidence="2">Belongs to the Mediator complex subunit 27 family.</text>
</comment>
<evidence type="ECO:0000313" key="7">
    <source>
        <dbReference type="EMBL" id="KAH8703448.1"/>
    </source>
</evidence>
<evidence type="ECO:0000256" key="5">
    <source>
        <dbReference type="ARBA" id="ARBA00023242"/>
    </source>
</evidence>
<feature type="region of interest" description="Disordered" evidence="6">
    <location>
        <begin position="1"/>
        <end position="31"/>
    </location>
</feature>
<feature type="compositionally biased region" description="Low complexity" evidence="6">
    <location>
        <begin position="1"/>
        <end position="19"/>
    </location>
</feature>
<dbReference type="GeneID" id="70252942"/>
<keyword evidence="4" id="KW-0804">Transcription</keyword>
<feature type="region of interest" description="Disordered" evidence="6">
    <location>
        <begin position="325"/>
        <end position="346"/>
    </location>
</feature>
<dbReference type="RefSeq" id="XP_046076466.1">
    <property type="nucleotide sequence ID" value="XM_046222656.1"/>
</dbReference>
<keyword evidence="8" id="KW-1185">Reference proteome</keyword>
<dbReference type="Pfam" id="PF11571">
    <property type="entry name" value="Med27"/>
    <property type="match status" value="1"/>
</dbReference>
<gene>
    <name evidence="7" type="ORF">BGW36DRAFT_86905</name>
</gene>
<evidence type="ECO:0000256" key="2">
    <source>
        <dbReference type="ARBA" id="ARBA00008048"/>
    </source>
</evidence>
<proteinExistence type="inferred from homology"/>
<evidence type="ECO:0000256" key="4">
    <source>
        <dbReference type="ARBA" id="ARBA00023163"/>
    </source>
</evidence>
<feature type="compositionally biased region" description="Polar residues" evidence="6">
    <location>
        <begin position="328"/>
        <end position="346"/>
    </location>
</feature>
<accession>A0AAD4KZF5</accession>
<comment type="subcellular location">
    <subcellularLocation>
        <location evidence="1">Nucleus</location>
    </subcellularLocation>
</comment>
<name>A0AAD4KZF5_9EURO</name>
<evidence type="ECO:0000256" key="6">
    <source>
        <dbReference type="SAM" id="MobiDB-lite"/>
    </source>
</evidence>
<protein>
    <submittedName>
        <fullName evidence="7">Mediator complex subunit 27-domain-containing protein</fullName>
    </submittedName>
</protein>
<dbReference type="EMBL" id="JAJTJA010000002">
    <property type="protein sequence ID" value="KAH8703448.1"/>
    <property type="molecule type" value="Genomic_DNA"/>
</dbReference>
<dbReference type="GO" id="GO:0016592">
    <property type="term" value="C:mediator complex"/>
    <property type="evidence" value="ECO:0007669"/>
    <property type="project" value="InterPro"/>
</dbReference>
<keyword evidence="3" id="KW-0805">Transcription regulation</keyword>
<dbReference type="Proteomes" id="UP001201262">
    <property type="component" value="Unassembled WGS sequence"/>
</dbReference>